<dbReference type="PANTHER" id="PTHR33459:SF7">
    <property type="entry name" value="DD-GDCA PROTEIN"/>
    <property type="match status" value="1"/>
</dbReference>
<feature type="signal peptide" evidence="1">
    <location>
        <begin position="1"/>
        <end position="25"/>
    </location>
</feature>
<gene>
    <name evidence="2" type="ORF">DFA_04955</name>
</gene>
<sequence>MKTIFNSILLIVIVLVIGSIRLSNGEPPPSPPCKLYNAGAKCQLAGQPCENEGCIYGTHCFNGTCVKNTELNGKCNATLKDKEGNSLECGSLFGCANQKCTIEQYLENGDACTDSYQCLGTLECTGGKCTLKNNTCKDSNDCPYDHYCNEKNHSCTPELALGDNCTQKSQVRECRLGSRCLNGKCVAYFSLKEGDPCLWTEGITIFDLCDIELGLYCDGNGTKKCEKIPSSATNESVNCIGLGCNPFEKCYCVNGSSTTKGTCHPFTVVSLEDRTKLSLV</sequence>
<dbReference type="Proteomes" id="UP000007797">
    <property type="component" value="Unassembled WGS sequence"/>
</dbReference>
<accession>F4PMM8</accession>
<keyword evidence="1" id="KW-0732">Signal</keyword>
<proteinExistence type="predicted"/>
<dbReference type="GeneID" id="14874867"/>
<reference evidence="3" key="1">
    <citation type="journal article" date="2011" name="Genome Res.">
        <title>Phylogeny-wide analysis of social amoeba genomes highlights ancient origins for complex intercellular communication.</title>
        <authorList>
            <person name="Heidel A.J."/>
            <person name="Lawal H.M."/>
            <person name="Felder M."/>
            <person name="Schilde C."/>
            <person name="Helps N.R."/>
            <person name="Tunggal B."/>
            <person name="Rivero F."/>
            <person name="John U."/>
            <person name="Schleicher M."/>
            <person name="Eichinger L."/>
            <person name="Platzer M."/>
            <person name="Noegel A.A."/>
            <person name="Schaap P."/>
            <person name="Gloeckner G."/>
        </authorList>
    </citation>
    <scope>NUCLEOTIDE SEQUENCE [LARGE SCALE GENOMIC DNA]</scope>
    <source>
        <strain evidence="3">SH3</strain>
    </source>
</reference>
<organism evidence="2 3">
    <name type="scientific">Cavenderia fasciculata</name>
    <name type="common">Slime mold</name>
    <name type="synonym">Dictyostelium fasciculatum</name>
    <dbReference type="NCBI Taxonomy" id="261658"/>
    <lineage>
        <taxon>Eukaryota</taxon>
        <taxon>Amoebozoa</taxon>
        <taxon>Evosea</taxon>
        <taxon>Eumycetozoa</taxon>
        <taxon>Dictyostelia</taxon>
        <taxon>Acytosteliales</taxon>
        <taxon>Cavenderiaceae</taxon>
        <taxon>Cavenderia</taxon>
    </lineage>
</organism>
<dbReference type="InterPro" id="IPR052326">
    <property type="entry name" value="Diff-Dev_Assoc_Protein"/>
</dbReference>
<dbReference type="RefSeq" id="XP_004360676.1">
    <property type="nucleotide sequence ID" value="XM_004360619.1"/>
</dbReference>
<dbReference type="EMBL" id="GL883008">
    <property type="protein sequence ID" value="EGG22825.1"/>
    <property type="molecule type" value="Genomic_DNA"/>
</dbReference>
<evidence type="ECO:0000256" key="1">
    <source>
        <dbReference type="SAM" id="SignalP"/>
    </source>
</evidence>
<dbReference type="PANTHER" id="PTHR33459">
    <property type="entry name" value="DD-GDCA PROTEIN"/>
    <property type="match status" value="1"/>
</dbReference>
<feature type="chain" id="PRO_5003319411" description="Paramecium surface antigen repeat-containing protein" evidence="1">
    <location>
        <begin position="26"/>
        <end position="280"/>
    </location>
</feature>
<dbReference type="KEGG" id="dfa:DFA_04955"/>
<evidence type="ECO:0000313" key="3">
    <source>
        <dbReference type="Proteomes" id="UP000007797"/>
    </source>
</evidence>
<keyword evidence="3" id="KW-1185">Reference proteome</keyword>
<evidence type="ECO:0008006" key="4">
    <source>
        <dbReference type="Google" id="ProtNLM"/>
    </source>
</evidence>
<evidence type="ECO:0000313" key="2">
    <source>
        <dbReference type="EMBL" id="EGG22825.1"/>
    </source>
</evidence>
<name>F4PMM8_CACFS</name>
<protein>
    <recommendedName>
        <fullName evidence="4">Paramecium surface antigen repeat-containing protein</fullName>
    </recommendedName>
</protein>
<dbReference type="AlphaFoldDB" id="F4PMM8"/>
<dbReference type="OrthoDB" id="5912242at2759"/>